<dbReference type="EMBL" id="ASPP01040038">
    <property type="protein sequence ID" value="ETO00787.1"/>
    <property type="molecule type" value="Genomic_DNA"/>
</dbReference>
<dbReference type="Gene3D" id="3.10.50.40">
    <property type="match status" value="1"/>
</dbReference>
<dbReference type="PROSITE" id="PS50059">
    <property type="entry name" value="FKBP_PPIASE"/>
    <property type="match status" value="1"/>
</dbReference>
<gene>
    <name evidence="4" type="ORF">RFI_36651</name>
</gene>
<evidence type="ECO:0000259" key="3">
    <source>
        <dbReference type="PROSITE" id="PS50059"/>
    </source>
</evidence>
<keyword evidence="1" id="KW-0413">Isomerase</keyword>
<proteinExistence type="predicted"/>
<dbReference type="InterPro" id="IPR001179">
    <property type="entry name" value="PPIase_FKBP_dom"/>
</dbReference>
<dbReference type="Pfam" id="PF00254">
    <property type="entry name" value="FKBP_C"/>
    <property type="match status" value="1"/>
</dbReference>
<organism evidence="4 5">
    <name type="scientific">Reticulomyxa filosa</name>
    <dbReference type="NCBI Taxonomy" id="46433"/>
    <lineage>
        <taxon>Eukaryota</taxon>
        <taxon>Sar</taxon>
        <taxon>Rhizaria</taxon>
        <taxon>Retaria</taxon>
        <taxon>Foraminifera</taxon>
        <taxon>Monothalamids</taxon>
        <taxon>Reticulomyxidae</taxon>
        <taxon>Reticulomyxa</taxon>
    </lineage>
</organism>
<feature type="region of interest" description="Disordered" evidence="2">
    <location>
        <begin position="113"/>
        <end position="179"/>
    </location>
</feature>
<dbReference type="Proteomes" id="UP000023152">
    <property type="component" value="Unassembled WGS sequence"/>
</dbReference>
<comment type="caution">
    <text evidence="4">The sequence shown here is derived from an EMBL/GenBank/DDBJ whole genome shotgun (WGS) entry which is preliminary data.</text>
</comment>
<feature type="domain" description="PPIase FKBP-type" evidence="3">
    <location>
        <begin position="32"/>
        <end position="93"/>
    </location>
</feature>
<evidence type="ECO:0000313" key="5">
    <source>
        <dbReference type="Proteomes" id="UP000023152"/>
    </source>
</evidence>
<evidence type="ECO:0000256" key="1">
    <source>
        <dbReference type="PROSITE-ProRule" id="PRU00277"/>
    </source>
</evidence>
<feature type="compositionally biased region" description="Basic and acidic residues" evidence="2">
    <location>
        <begin position="114"/>
        <end position="131"/>
    </location>
</feature>
<accession>X6LI22</accession>
<evidence type="ECO:0000313" key="4">
    <source>
        <dbReference type="EMBL" id="ETO00787.1"/>
    </source>
</evidence>
<dbReference type="AlphaFoldDB" id="X6LI22"/>
<protein>
    <recommendedName>
        <fullName evidence="1">peptidylprolyl isomerase</fullName>
        <ecNumber evidence="1">5.2.1.8</ecNumber>
    </recommendedName>
</protein>
<reference evidence="4 5" key="1">
    <citation type="journal article" date="2013" name="Curr. Biol.">
        <title>The Genome of the Foraminiferan Reticulomyxa filosa.</title>
        <authorList>
            <person name="Glockner G."/>
            <person name="Hulsmann N."/>
            <person name="Schleicher M."/>
            <person name="Noegel A.A."/>
            <person name="Eichinger L."/>
            <person name="Gallinger C."/>
            <person name="Pawlowski J."/>
            <person name="Sierra R."/>
            <person name="Euteneuer U."/>
            <person name="Pillet L."/>
            <person name="Moustafa A."/>
            <person name="Platzer M."/>
            <person name="Groth M."/>
            <person name="Szafranski K."/>
            <person name="Schliwa M."/>
        </authorList>
    </citation>
    <scope>NUCLEOTIDE SEQUENCE [LARGE SCALE GENOMIC DNA]</scope>
</reference>
<dbReference type="SUPFAM" id="SSF54534">
    <property type="entry name" value="FKBP-like"/>
    <property type="match status" value="1"/>
</dbReference>
<dbReference type="EC" id="5.2.1.8" evidence="1"/>
<keyword evidence="1" id="KW-0697">Rotamase</keyword>
<name>X6LI22_RETFI</name>
<feature type="compositionally biased region" description="Acidic residues" evidence="2">
    <location>
        <begin position="163"/>
        <end position="179"/>
    </location>
</feature>
<dbReference type="InterPro" id="IPR046357">
    <property type="entry name" value="PPIase_dom_sf"/>
</dbReference>
<keyword evidence="5" id="KW-1185">Reference proteome</keyword>
<evidence type="ECO:0000256" key="2">
    <source>
        <dbReference type="SAM" id="MobiDB-lite"/>
    </source>
</evidence>
<sequence>MSGNEQDGKYKCPVRKEIITEPRSKDVKIAAGDSVTATVKESKNSRGEVIETDKKYTFTAGDSRYEIRGLSEGVVGMYLGERSKLFCPPGYGYKSLFFCVVCENVLLRKTPKKSGKEEKIKKKEEEKAHELETDDGSNNKKSVKNTDDMDLEESEDEKKGSGDVEDEQRQDDDGDDDDDEIVFDIFIGSVERLSSTQCCCEILNSFGAGLKELNEICPIVQFIFLTNQILIGKFIAKK</sequence>
<dbReference type="GO" id="GO:0003755">
    <property type="term" value="F:peptidyl-prolyl cis-trans isomerase activity"/>
    <property type="evidence" value="ECO:0007669"/>
    <property type="project" value="UniProtKB-KW"/>
</dbReference>
<comment type="catalytic activity">
    <reaction evidence="1">
        <text>[protein]-peptidylproline (omega=180) = [protein]-peptidylproline (omega=0)</text>
        <dbReference type="Rhea" id="RHEA:16237"/>
        <dbReference type="Rhea" id="RHEA-COMP:10747"/>
        <dbReference type="Rhea" id="RHEA-COMP:10748"/>
        <dbReference type="ChEBI" id="CHEBI:83833"/>
        <dbReference type="ChEBI" id="CHEBI:83834"/>
        <dbReference type="EC" id="5.2.1.8"/>
    </reaction>
</comment>